<organism evidence="6 7">
    <name type="scientific">Phyllotreta striolata</name>
    <name type="common">Striped flea beetle</name>
    <name type="synonym">Crioceris striolata</name>
    <dbReference type="NCBI Taxonomy" id="444603"/>
    <lineage>
        <taxon>Eukaryota</taxon>
        <taxon>Metazoa</taxon>
        <taxon>Ecdysozoa</taxon>
        <taxon>Arthropoda</taxon>
        <taxon>Hexapoda</taxon>
        <taxon>Insecta</taxon>
        <taxon>Pterygota</taxon>
        <taxon>Neoptera</taxon>
        <taxon>Endopterygota</taxon>
        <taxon>Coleoptera</taxon>
        <taxon>Polyphaga</taxon>
        <taxon>Cucujiformia</taxon>
        <taxon>Chrysomeloidea</taxon>
        <taxon>Chrysomelidae</taxon>
        <taxon>Galerucinae</taxon>
        <taxon>Alticini</taxon>
        <taxon>Phyllotreta</taxon>
    </lineage>
</organism>
<dbReference type="InterPro" id="IPR051093">
    <property type="entry name" value="Neuroligin/BSAL"/>
</dbReference>
<comment type="similarity">
    <text evidence="1">Belongs to the type-B carboxylesterase/lipase family.</text>
</comment>
<evidence type="ECO:0000256" key="1">
    <source>
        <dbReference type="ARBA" id="ARBA00005964"/>
    </source>
</evidence>
<feature type="region of interest" description="Disordered" evidence="3">
    <location>
        <begin position="855"/>
        <end position="876"/>
    </location>
</feature>
<dbReference type="Proteomes" id="UP001153712">
    <property type="component" value="Chromosome 2"/>
</dbReference>
<dbReference type="InterPro" id="IPR002018">
    <property type="entry name" value="CarbesteraseB"/>
</dbReference>
<proteinExistence type="inferred from homology"/>
<dbReference type="InterPro" id="IPR029058">
    <property type="entry name" value="AB_hydrolase_fold"/>
</dbReference>
<evidence type="ECO:0000313" key="7">
    <source>
        <dbReference type="Proteomes" id="UP001153712"/>
    </source>
</evidence>
<evidence type="ECO:0000256" key="2">
    <source>
        <dbReference type="ARBA" id="ARBA00023180"/>
    </source>
</evidence>
<name>A0A9N9XNF5_PHYSR</name>
<feature type="chain" id="PRO_5040375346" description="Carboxylesterase type B domain-containing protein" evidence="4">
    <location>
        <begin position="17"/>
        <end position="890"/>
    </location>
</feature>
<dbReference type="AlphaFoldDB" id="A0A9N9XNF5"/>
<evidence type="ECO:0000313" key="6">
    <source>
        <dbReference type="EMBL" id="CAG9859458.1"/>
    </source>
</evidence>
<dbReference type="Pfam" id="PF00135">
    <property type="entry name" value="COesterase"/>
    <property type="match status" value="1"/>
</dbReference>
<keyword evidence="7" id="KW-1185">Reference proteome</keyword>
<gene>
    <name evidence="6" type="ORF">PHYEVI_LOCUS5832</name>
</gene>
<keyword evidence="4" id="KW-0732">Signal</keyword>
<evidence type="ECO:0000256" key="4">
    <source>
        <dbReference type="SAM" id="SignalP"/>
    </source>
</evidence>
<feature type="domain" description="Carboxylesterase type B" evidence="5">
    <location>
        <begin position="47"/>
        <end position="598"/>
    </location>
</feature>
<sequence>MYRILLFFILFALSSGDERGPRVKRIVGGEPAMEPPLDDPTIFTNFAGKAAKIQGVRDFPHYVFKGIKYAYPPTGKNRFNRPRERLVKGLVNATAFAPPCIQLRPGTGQIIGSEDCLALNVFTPELPTGTEGLPVVVWIHGGGFRYGSASQYGVRHLVGKRLVVVTIQYRLGSLGFLSSGTKHLPGNVALWDMALAVQWIRNYIGFFGGNPYKIVVMGHGTGASSVLMVALSKIAKGITGVVAMSGTAVSNWATDNTPQHTAKDVADENGCPTVDPLTMVKCLQSLPPESIIKGDSKVEFSRLRGNGFMGGLGGGLGSAPVTEGRNDGRSLPGLVQEDALDEMDKGDNPKVPLLTGICKDETRRAVKGQIREKVIEKIQKVPDFLQNDLVGKLKQAIPVKWEADLKKFKEDFKKGVANLENTFSRLIPPNFKNYVEVQKNNIKAALNKVSDITNDALFNVPAFLTVDKWATNGAPTFLYSFEHAGKNQKGFTFLNGSPLVGNGTHHEDDANDTVGHGDDLAYIFDAYDLDGAPLHAHELAEDDLRVREIFTQMIADFARFGAPKINDKPVLPFSPKLNNFIQVRPKPALANNFKFCEMALWLNIAERLKTSTCEFLEALDASFKNMQKFVRGLVERKNLKPEALFEQINKIKEMQKNGINIFDQKHLGDFSPENVFKRVDEWKLKVDNDIKNKTEHLFDAFKNGNNQQGLDIWGKKDKGNETSKPSIFDYFNKKNDGNQASKPTLVDILKQNSNDKKSTDLLGLPLNGVPNKANNEQNNSNSKPDLFHLLTNKQNNVIGNNALEETPKQINLGGNTSNKNIFLGGNQLNNPPKTNLMDLFKHNVNVNVNNSIKEETSSAKPDITVSPDNEASNVMKPKEKPIWDVLAGLK</sequence>
<dbReference type="Gene3D" id="3.40.50.1820">
    <property type="entry name" value="alpha/beta hydrolase"/>
    <property type="match status" value="1"/>
</dbReference>
<feature type="signal peptide" evidence="4">
    <location>
        <begin position="1"/>
        <end position="16"/>
    </location>
</feature>
<protein>
    <recommendedName>
        <fullName evidence="5">Carboxylesterase type B domain-containing protein</fullName>
    </recommendedName>
</protein>
<dbReference type="OrthoDB" id="408631at2759"/>
<dbReference type="EMBL" id="OU900095">
    <property type="protein sequence ID" value="CAG9859458.1"/>
    <property type="molecule type" value="Genomic_DNA"/>
</dbReference>
<dbReference type="PANTHER" id="PTHR43903">
    <property type="entry name" value="NEUROLIGIN"/>
    <property type="match status" value="1"/>
</dbReference>
<accession>A0A9N9XNF5</accession>
<dbReference type="SUPFAM" id="SSF53474">
    <property type="entry name" value="alpha/beta-Hydrolases"/>
    <property type="match status" value="1"/>
</dbReference>
<evidence type="ECO:0000256" key="3">
    <source>
        <dbReference type="SAM" id="MobiDB-lite"/>
    </source>
</evidence>
<keyword evidence="2" id="KW-0325">Glycoprotein</keyword>
<reference evidence="6" key="1">
    <citation type="submission" date="2022-01" db="EMBL/GenBank/DDBJ databases">
        <authorList>
            <person name="King R."/>
        </authorList>
    </citation>
    <scope>NUCLEOTIDE SEQUENCE</scope>
</reference>
<evidence type="ECO:0000259" key="5">
    <source>
        <dbReference type="Pfam" id="PF00135"/>
    </source>
</evidence>